<protein>
    <submittedName>
        <fullName evidence="5">N-acetylglucosamine-6-phosphate deacetylase</fullName>
        <ecNumber evidence="5">3.5.1.25</ecNumber>
    </submittedName>
</protein>
<dbReference type="InterPro" id="IPR003764">
    <property type="entry name" value="GlcNAc_6-P_deAcase"/>
</dbReference>
<keyword evidence="4" id="KW-0119">Carbohydrate metabolism</keyword>
<keyword evidence="3 4" id="KW-0378">Hydrolase</keyword>
<evidence type="ECO:0000313" key="5">
    <source>
        <dbReference type="EMBL" id="MBO0350527.1"/>
    </source>
</evidence>
<dbReference type="GO" id="GO:0008448">
    <property type="term" value="F:N-acetylglucosamine-6-phosphate deacetylase activity"/>
    <property type="evidence" value="ECO:0007669"/>
    <property type="project" value="UniProtKB-EC"/>
</dbReference>
<dbReference type="CDD" id="cd00854">
    <property type="entry name" value="NagA"/>
    <property type="match status" value="1"/>
</dbReference>
<organism evidence="5 6">
    <name type="scientific">Phormidium pseudopriestleyi FRX01</name>
    <dbReference type="NCBI Taxonomy" id="1759528"/>
    <lineage>
        <taxon>Bacteria</taxon>
        <taxon>Bacillati</taxon>
        <taxon>Cyanobacteriota</taxon>
        <taxon>Cyanophyceae</taxon>
        <taxon>Oscillatoriophycideae</taxon>
        <taxon>Oscillatoriales</taxon>
        <taxon>Oscillatoriaceae</taxon>
        <taxon>Phormidium</taxon>
    </lineage>
</organism>
<dbReference type="InterPro" id="IPR032466">
    <property type="entry name" value="Metal_Hydrolase"/>
</dbReference>
<dbReference type="NCBIfam" id="TIGR00221">
    <property type="entry name" value="nagA"/>
    <property type="match status" value="1"/>
</dbReference>
<evidence type="ECO:0000313" key="6">
    <source>
        <dbReference type="Proteomes" id="UP000664844"/>
    </source>
</evidence>
<dbReference type="RefSeq" id="WP_207089001.1">
    <property type="nucleotide sequence ID" value="NZ_JAFLQW010000421.1"/>
</dbReference>
<reference evidence="5 6" key="1">
    <citation type="submission" date="2021-03" db="EMBL/GenBank/DDBJ databases">
        <title>Metabolic Capacity of the Antarctic Cyanobacterium Phormidium pseudopriestleyi that Sustains Oxygenic Photosynthesis in the Presence of Hydrogen Sulfide.</title>
        <authorList>
            <person name="Lumian J.E."/>
            <person name="Jungblut A.D."/>
            <person name="Dillon M.L."/>
            <person name="Hawes I."/>
            <person name="Doran P.T."/>
            <person name="Mackey T.J."/>
            <person name="Dick G.J."/>
            <person name="Grettenberger C.L."/>
            <person name="Sumner D.Y."/>
        </authorList>
    </citation>
    <scope>NUCLEOTIDE SEQUENCE [LARGE SCALE GENOMIC DNA]</scope>
    <source>
        <strain evidence="5 6">FRX01</strain>
    </source>
</reference>
<dbReference type="SUPFAM" id="SSF51556">
    <property type="entry name" value="Metallo-dependent hydrolases"/>
    <property type="match status" value="1"/>
</dbReference>
<evidence type="ECO:0000256" key="2">
    <source>
        <dbReference type="ARBA" id="ARBA00022723"/>
    </source>
</evidence>
<keyword evidence="2" id="KW-0479">Metal-binding</keyword>
<dbReference type="Proteomes" id="UP000664844">
    <property type="component" value="Unassembled WGS sequence"/>
</dbReference>
<sequence length="413" mass="44958">MTPLSRLRTLLPISGCTNLDIINAQLPGYEDLHWLRIDQQGAIAVMQPMKTEKPPIPCLENLQDMTLLDVEGDWVSLGGVDLQINGALGLAFPDLELADFGKLQEICQFLWHEGVDVFLPTLVTTSVENIQRSLATLSSFINNPEYSGPNNQRTAKIGGVHLEGPFLNPDKRGAHPGEYLLPLTLSNVKRVLGDYAQLVKIITLAPELDPSGETLDYLHSLGITISLGHSLATAEQATTAFNRGASMVTHAFNAMPPIHHRQPGLLGAAIVHPEVKCGLIADGEHVSPITIELLLRASYYYKGIFLVSDALSPLGLPDGKYPWDSRQIEVINGTARLEDGTLAGTTLPLLTGVQNLVKWGLCEVGDAIALATKSPRWAIGLPQLNIGQPASLLRWHLDESENLLTWERLAPLD</sequence>
<evidence type="ECO:0000256" key="4">
    <source>
        <dbReference type="PIRNR" id="PIRNR038994"/>
    </source>
</evidence>
<comment type="similarity">
    <text evidence="1 4">Belongs to the metallo-dependent hydrolases superfamily. NagA family.</text>
</comment>
<proteinExistence type="inferred from homology"/>
<evidence type="ECO:0000256" key="1">
    <source>
        <dbReference type="ARBA" id="ARBA00010716"/>
    </source>
</evidence>
<gene>
    <name evidence="5" type="primary">nagA</name>
    <name evidence="5" type="ORF">J0895_15770</name>
</gene>
<dbReference type="Gene3D" id="3.20.20.140">
    <property type="entry name" value="Metal-dependent hydrolases"/>
    <property type="match status" value="1"/>
</dbReference>
<name>A0ABS3FTR7_9CYAN</name>
<evidence type="ECO:0000256" key="3">
    <source>
        <dbReference type="ARBA" id="ARBA00022801"/>
    </source>
</evidence>
<accession>A0ABS3FTR7</accession>
<keyword evidence="6" id="KW-1185">Reference proteome</keyword>
<dbReference type="PANTHER" id="PTHR11113">
    <property type="entry name" value="N-ACETYLGLUCOSAMINE-6-PHOSPHATE DEACETYLASE"/>
    <property type="match status" value="1"/>
</dbReference>
<dbReference type="EC" id="3.5.1.25" evidence="5"/>
<dbReference type="EMBL" id="JAFLQW010000421">
    <property type="protein sequence ID" value="MBO0350527.1"/>
    <property type="molecule type" value="Genomic_DNA"/>
</dbReference>
<dbReference type="PANTHER" id="PTHR11113:SF14">
    <property type="entry name" value="N-ACETYLGLUCOSAMINE-6-PHOSPHATE DEACETYLASE"/>
    <property type="match status" value="1"/>
</dbReference>
<dbReference type="PIRSF" id="PIRSF038994">
    <property type="entry name" value="NagA"/>
    <property type="match status" value="1"/>
</dbReference>
<comment type="caution">
    <text evidence="5">The sequence shown here is derived from an EMBL/GenBank/DDBJ whole genome shotgun (WGS) entry which is preliminary data.</text>
</comment>